<dbReference type="GO" id="GO:0008137">
    <property type="term" value="F:NADH dehydrogenase (ubiquinone) activity"/>
    <property type="evidence" value="ECO:0007669"/>
    <property type="project" value="InterPro"/>
</dbReference>
<reference evidence="10 11" key="1">
    <citation type="submission" date="2022-12" db="EMBL/GenBank/DDBJ databases">
        <title>Metagenome assembled genome from gulf of manar.</title>
        <authorList>
            <person name="Kohli P."/>
            <person name="Pk S."/>
            <person name="Venkata Ramana C."/>
            <person name="Sasikala C."/>
        </authorList>
    </citation>
    <scope>NUCLEOTIDE SEQUENCE [LARGE SCALE GENOMIC DNA]</scope>
    <source>
        <strain evidence="10">JB008</strain>
    </source>
</reference>
<feature type="transmembrane region" description="Helical" evidence="8">
    <location>
        <begin position="111"/>
        <end position="127"/>
    </location>
</feature>
<organism evidence="10 11">
    <name type="scientific">Candidatus Thalassospirochaeta sargassi</name>
    <dbReference type="NCBI Taxonomy" id="3119039"/>
    <lineage>
        <taxon>Bacteria</taxon>
        <taxon>Pseudomonadati</taxon>
        <taxon>Spirochaetota</taxon>
        <taxon>Spirochaetia</taxon>
        <taxon>Spirochaetales</taxon>
        <taxon>Spirochaetaceae</taxon>
        <taxon>Candidatus Thalassospirochaeta</taxon>
    </lineage>
</organism>
<dbReference type="Proteomes" id="UP001221217">
    <property type="component" value="Unassembled WGS sequence"/>
</dbReference>
<evidence type="ECO:0000256" key="8">
    <source>
        <dbReference type="SAM" id="Phobius"/>
    </source>
</evidence>
<keyword evidence="5" id="KW-0560">Oxidoreductase</keyword>
<feature type="transmembrane region" description="Helical" evidence="8">
    <location>
        <begin position="273"/>
        <end position="294"/>
    </location>
</feature>
<dbReference type="AlphaFoldDB" id="A0AAJ1I9Y9"/>
<evidence type="ECO:0000259" key="9">
    <source>
        <dbReference type="Pfam" id="PF00361"/>
    </source>
</evidence>
<keyword evidence="2" id="KW-1003">Cell membrane</keyword>
<dbReference type="PRINTS" id="PR01437">
    <property type="entry name" value="NUOXDRDTASE4"/>
</dbReference>
<dbReference type="Pfam" id="PF00361">
    <property type="entry name" value="Proton_antipo_M"/>
    <property type="match status" value="1"/>
</dbReference>
<feature type="domain" description="NADH:quinone oxidoreductase/Mrp antiporter transmembrane" evidence="9">
    <location>
        <begin position="128"/>
        <end position="416"/>
    </location>
</feature>
<dbReference type="PANTHER" id="PTHR42682">
    <property type="entry name" value="HYDROGENASE-4 COMPONENT F"/>
    <property type="match status" value="1"/>
</dbReference>
<protein>
    <submittedName>
        <fullName evidence="10">Proton-conducting transporter membrane subunit</fullName>
    </submittedName>
</protein>
<evidence type="ECO:0000256" key="5">
    <source>
        <dbReference type="ARBA" id="ARBA00023002"/>
    </source>
</evidence>
<feature type="transmembrane region" description="Helical" evidence="8">
    <location>
        <begin position="6"/>
        <end position="25"/>
    </location>
</feature>
<evidence type="ECO:0000256" key="4">
    <source>
        <dbReference type="ARBA" id="ARBA00022989"/>
    </source>
</evidence>
<feature type="transmembrane region" description="Helical" evidence="8">
    <location>
        <begin position="71"/>
        <end position="90"/>
    </location>
</feature>
<feature type="transmembrane region" description="Helical" evidence="8">
    <location>
        <begin position="301"/>
        <end position="321"/>
    </location>
</feature>
<evidence type="ECO:0000256" key="3">
    <source>
        <dbReference type="ARBA" id="ARBA00022692"/>
    </source>
</evidence>
<feature type="transmembrane region" description="Helical" evidence="8">
    <location>
        <begin position="446"/>
        <end position="466"/>
    </location>
</feature>
<evidence type="ECO:0000256" key="2">
    <source>
        <dbReference type="ARBA" id="ARBA00022475"/>
    </source>
</evidence>
<evidence type="ECO:0000256" key="7">
    <source>
        <dbReference type="RuleBase" id="RU000320"/>
    </source>
</evidence>
<proteinExistence type="predicted"/>
<comment type="caution">
    <text evidence="10">The sequence shown here is derived from an EMBL/GenBank/DDBJ whole genome shotgun (WGS) entry which is preliminary data.</text>
</comment>
<evidence type="ECO:0000313" key="11">
    <source>
        <dbReference type="Proteomes" id="UP001221217"/>
    </source>
</evidence>
<accession>A0AAJ1I9Y9</accession>
<keyword evidence="6 8" id="KW-0472">Membrane</keyword>
<evidence type="ECO:0000256" key="1">
    <source>
        <dbReference type="ARBA" id="ARBA00004651"/>
    </source>
</evidence>
<gene>
    <name evidence="10" type="ORF">PQJ61_00960</name>
</gene>
<dbReference type="GO" id="GO:0005886">
    <property type="term" value="C:plasma membrane"/>
    <property type="evidence" value="ECO:0007669"/>
    <property type="project" value="UniProtKB-SubCell"/>
</dbReference>
<keyword evidence="3 7" id="KW-0812">Transmembrane</keyword>
<evidence type="ECO:0000256" key="6">
    <source>
        <dbReference type="ARBA" id="ARBA00023136"/>
    </source>
</evidence>
<dbReference type="InterPro" id="IPR001750">
    <property type="entry name" value="ND/Mrp_TM"/>
</dbReference>
<dbReference type="InterPro" id="IPR052175">
    <property type="entry name" value="ComplexI-like_HydComp"/>
</dbReference>
<dbReference type="EMBL" id="JAQQAL010000005">
    <property type="protein sequence ID" value="MDC7225314.1"/>
    <property type="molecule type" value="Genomic_DNA"/>
</dbReference>
<comment type="subcellular location">
    <subcellularLocation>
        <location evidence="1">Cell membrane</location>
        <topology evidence="1">Multi-pass membrane protein</topology>
    </subcellularLocation>
    <subcellularLocation>
        <location evidence="7">Membrane</location>
        <topology evidence="7">Multi-pass membrane protein</topology>
    </subcellularLocation>
</comment>
<dbReference type="GO" id="GO:0042773">
    <property type="term" value="P:ATP synthesis coupled electron transport"/>
    <property type="evidence" value="ECO:0007669"/>
    <property type="project" value="InterPro"/>
</dbReference>
<feature type="transmembrane region" description="Helical" evidence="8">
    <location>
        <begin position="162"/>
        <end position="184"/>
    </location>
</feature>
<feature type="transmembrane region" description="Helical" evidence="8">
    <location>
        <begin position="32"/>
        <end position="51"/>
    </location>
</feature>
<dbReference type="InterPro" id="IPR003918">
    <property type="entry name" value="NADH_UbQ_OxRdtase"/>
</dbReference>
<evidence type="ECO:0000313" key="10">
    <source>
        <dbReference type="EMBL" id="MDC7225314.1"/>
    </source>
</evidence>
<feature type="transmembrane region" description="Helical" evidence="8">
    <location>
        <begin position="242"/>
        <end position="261"/>
    </location>
</feature>
<feature type="transmembrane region" description="Helical" evidence="8">
    <location>
        <begin position="403"/>
        <end position="426"/>
    </location>
</feature>
<feature type="transmembrane region" description="Helical" evidence="8">
    <location>
        <begin position="204"/>
        <end position="222"/>
    </location>
</feature>
<dbReference type="PANTHER" id="PTHR42682:SF5">
    <property type="entry name" value="HYDROGENASE-4 COMPONENT F"/>
    <property type="match status" value="1"/>
</dbReference>
<name>A0AAJ1I9Y9_9SPIO</name>
<keyword evidence="4 8" id="KW-1133">Transmembrane helix</keyword>
<sequence length="486" mass="53042">MILPELIISLNVMIFITGVIIPLGIEKPLNMLKLPLISSIAAMLLSAVYFFCLHNSDPVLFFGGNFIIDKLAFYHIMIVNIVFLAAGIYMQEYFAKSMETDEHTAFHYRRFSMLWQGFQLMLIIVILSNNIGLSWVAMEATTILSAFLIISESDSLSLEAMWKYLLICSVGIGLAFIGTILVAAGGINTFSELYIHAEELNPKLILFAFIFIAVGYGTKAGLSPMHSWLPDAHSQAPTPVSAVFSGVMLNAALFIIMRYLPIVERAGGGSGEAHSILLLTGFLSLLFAAVFIPIQTDLKRLLAYCSVEHVGIIAIGIGLGGLGTTAALLHCLNHSLSKMLAFFASGSVIHEYGTRDMRKITGLMKRMPMWGTAFMVSMLALMGVAPFSIFISEFLIVKTAFTGGQYLLFGLFMLGTLAIFISMLKFTLEIAFKQGKPGKLTGRVGIADKAIIIISVAVLLLFGLWLPPDFFGFLEQAAQIIEGGLI</sequence>
<feature type="transmembrane region" description="Helical" evidence="8">
    <location>
        <begin position="370"/>
        <end position="391"/>
    </location>
</feature>
<dbReference type="GO" id="GO:0016491">
    <property type="term" value="F:oxidoreductase activity"/>
    <property type="evidence" value="ECO:0007669"/>
    <property type="project" value="UniProtKB-KW"/>
</dbReference>